<dbReference type="PANTHER" id="PTHR43775">
    <property type="entry name" value="FATTY ACID SYNTHASE"/>
    <property type="match status" value="1"/>
</dbReference>
<evidence type="ECO:0000256" key="4">
    <source>
        <dbReference type="ARBA" id="ARBA00022679"/>
    </source>
</evidence>
<dbReference type="InterPro" id="IPR020843">
    <property type="entry name" value="ER"/>
</dbReference>
<keyword evidence="2" id="KW-0596">Phosphopantetheine</keyword>
<organism evidence="11 12">
    <name type="scientific">Nicrophorus vespilloides</name>
    <name type="common">Boreal carrion beetle</name>
    <dbReference type="NCBI Taxonomy" id="110193"/>
    <lineage>
        <taxon>Eukaryota</taxon>
        <taxon>Metazoa</taxon>
        <taxon>Ecdysozoa</taxon>
        <taxon>Arthropoda</taxon>
        <taxon>Hexapoda</taxon>
        <taxon>Insecta</taxon>
        <taxon>Pterygota</taxon>
        <taxon>Neoptera</taxon>
        <taxon>Endopterygota</taxon>
        <taxon>Coleoptera</taxon>
        <taxon>Polyphaga</taxon>
        <taxon>Staphyliniformia</taxon>
        <taxon>Silphidae</taxon>
        <taxon>Nicrophorinae</taxon>
        <taxon>Nicrophorus</taxon>
    </lineage>
</organism>
<dbReference type="Pfam" id="PF16197">
    <property type="entry name" value="KAsynt_C_assoc"/>
    <property type="match status" value="1"/>
</dbReference>
<dbReference type="SMART" id="SM00823">
    <property type="entry name" value="PKS_PP"/>
    <property type="match status" value="1"/>
</dbReference>
<dbReference type="Gene3D" id="3.10.129.110">
    <property type="entry name" value="Polyketide synthase dehydratase"/>
    <property type="match status" value="1"/>
</dbReference>
<dbReference type="RefSeq" id="XP_017784912.1">
    <property type="nucleotide sequence ID" value="XM_017929423.1"/>
</dbReference>
<dbReference type="InterPro" id="IPR036736">
    <property type="entry name" value="ACP-like_sf"/>
</dbReference>
<evidence type="ECO:0000256" key="7">
    <source>
        <dbReference type="SAM" id="MobiDB-lite"/>
    </source>
</evidence>
<dbReference type="InterPro" id="IPR011032">
    <property type="entry name" value="GroES-like_sf"/>
</dbReference>
<dbReference type="Pfam" id="PF00975">
    <property type="entry name" value="Thioesterase"/>
    <property type="match status" value="1"/>
</dbReference>
<dbReference type="CDD" id="cd05195">
    <property type="entry name" value="enoyl_red"/>
    <property type="match status" value="1"/>
</dbReference>
<keyword evidence="11" id="KW-1185">Reference proteome</keyword>
<dbReference type="Gene3D" id="3.40.47.10">
    <property type="match status" value="1"/>
</dbReference>
<dbReference type="InterPro" id="IPR032821">
    <property type="entry name" value="PKS_assoc"/>
</dbReference>
<dbReference type="InterPro" id="IPR018201">
    <property type="entry name" value="Ketoacyl_synth_AS"/>
</dbReference>
<dbReference type="PROSITE" id="PS50075">
    <property type="entry name" value="CARRIER"/>
    <property type="match status" value="1"/>
</dbReference>
<dbReference type="SMART" id="SM00822">
    <property type="entry name" value="PKS_KR"/>
    <property type="match status" value="1"/>
</dbReference>
<evidence type="ECO:0000313" key="11">
    <source>
        <dbReference type="Proteomes" id="UP000695000"/>
    </source>
</evidence>
<dbReference type="InterPro" id="IPR001031">
    <property type="entry name" value="Thioesterase"/>
</dbReference>
<dbReference type="Gene3D" id="3.40.50.720">
    <property type="entry name" value="NAD(P)-binding Rossmann-like Domain"/>
    <property type="match status" value="1"/>
</dbReference>
<dbReference type="InterPro" id="IPR049900">
    <property type="entry name" value="PKS_mFAS_DH"/>
</dbReference>
<dbReference type="CDD" id="cd00833">
    <property type="entry name" value="PKS"/>
    <property type="match status" value="1"/>
</dbReference>
<dbReference type="Pfam" id="PF02801">
    <property type="entry name" value="Ketoacyl-synt_C"/>
    <property type="match status" value="1"/>
</dbReference>
<evidence type="ECO:0000256" key="6">
    <source>
        <dbReference type="PROSITE-ProRule" id="PRU01363"/>
    </source>
</evidence>
<evidence type="ECO:0000313" key="12">
    <source>
        <dbReference type="RefSeq" id="XP_017784912.1"/>
    </source>
</evidence>
<keyword evidence="3" id="KW-0597">Phosphoprotein</keyword>
<dbReference type="SUPFAM" id="SSF51735">
    <property type="entry name" value="NAD(P)-binding Rossmann-fold domains"/>
    <property type="match status" value="2"/>
</dbReference>
<sequence length="2208" mass="249545">MPPQTATKIDNSSTNDENGVKLDPSIAAGRRTASPEAGEEIVITGMAGKLPNSDSVFEFQENLYNKVEMMDEDTRRWEHNHAEIPRKAGKIYNADKFDARFFGIPQLQVDAMDPMMRILLEKTFEAICDAGYSMEELKGSNTGVFIGVCSSETEKEVVYEKLVKHSFSITGCLRFVLGIRISYFFKFEGPSYVLDTACSSSSFAFEHAYKAIRDGKCENAIVGGANLCLHQLLTLQFSRLGVLSLNDGCRAFDVAANGYTRSEAICVLFLQKAKNARRIFAKVIHAKVNSDGFKELGITYPSGDIQKDLLQDVYEECNVSPKDVTFVEAHGTGTFVGDPEEVRAIGMIFCKDREGPLHIGSVKSSIGHTEPSSGICSMMKVIVGMENGTIPPNIKFTQPRKDIEDLVSGRIRVVTDAMPWPNDRALVGINSFGFGGANAHIILERNQITKETKTLPDDDLPRLICVSGRTREATDYILDDLQKKYNVEFIKLIQEVFKDNIENHMHRSYIILTATGEISRESSCIFETDQKKLMYSFKDDIENAFELVDELKRIPLISAICENIDNIMKANRLSTNNNTFWSCVLNLALAEILKKLNFKQMHFQGYGLSLLACGYLSDCLTLEQTVLSAFALTQNKNDVLKRLEMLIPVQKKPSAKWLNIKEKVSARYFHERYLRDKIKQKSDVLFVRGSDEVSIDLRRGQVVVDLLRVLGNLYLRGENFKIHELFPEITYPVSRGTPMISHLIKWDHRKSWHVSRMRTMEKPSHMFVKINLKDEYWRFINGHIIDGRNLFPATGYLHLVWTTFAAMLTKIYTQVKVVFSDVKFLRATPVRDQEEIEFCIMISKSTGYFEICHDEATVVTGYIHEGDDTVQVINLPKPLEKQEDFTLNEHDIYKEFKLRGYQYKGLFKGVAEYKSSVAKLKWQSNWVAFMDNMLQVKLIEEDTRNLYVPTGIDYMVMDSDGHKRFTENMDGNCIEVCVHKELNIIKSEFIEIRGLRVTTIPRKKNNSTPILESYRFIPNQSDALTLQEMIRVNVQIVHENIPNLKFSVMELSEELQFEALIEEVLNDMPLIQGDFKTEETQVKSTKLQDKCLLITGKRLVGSAKLRDGLQHLTENGFVLSRESDCSEIPEDLCLITCYKLEDALYVLLRKCDDSAKDYKFFDFDLHSDWLRNLQGALAENPRTLIRSNDSKIGVLGLMNCLRREPNTKMVRCLIGDNVKGHCEEQLKKNLVINVYQENRWGTYRHLPLIDVNGIDVDHTFLRVVNPGDFSSMKWIEGYLKMDQSTGKGKKMIQIHCAALNFRDVMTASGRLTADLITRNRTEQNCLQGLEFSGIDAKGERVMGMVNNGALSNMVIADEQLLWKIPDEWSMEDAATVPVVYSTVLYALFCVTKYKRNQSILIHCGSGGIGQAALHVALYHGYEVFTTVGSQEKINFIRKAFPQVKPSRIGNSRDTTFEQMIYEETKGRGVDIVLNSLSEEKLSASIRCLAAGGTFLEIGKFDLSMNNALQMEMCSKQATFHGVMLDSLFKSESKLKSKLSNMMTEAIRKSYVKPLPGNIFKMDQVEEAFRFMASGKHIGKVLISVQKEHERLESFNSTKQFYCNPDGVYVVLGGLGGFGLELVDWLVIRGARKVLLTSRNGITKGYQQARIKTWKDYGTQIIVSKEDCSSKRSCVALLKEASTFGDVFSIFNLAVVLKDGVFENMTEEDFNVSFKPKYFATKFLDEASRVLCPKLKDFVVFSSVSCGRGNPGQTNYAMSNSFMERICEQRKLDGLPALAIQWGAIGDVGLVAEMQKEQTEIAIGGTLQQRITSCLEVLDVLLKQNEPVVSSMIIATKVQGNGGNSILDCVVQILGLRDIKTVSLHSTLPELGMDSIMGVEIKQALEMDFDVFLSPQDMRNLTLQKLMEIADSKEKGVSVQVSETKYEDSLKMFIGQFVDESVSKLRFQRYPEEDRAGEAIIVLPGIEGTASSYRDIMKGMNGSTLAMHYSLIQDHETSIKDVALNILPLMEKEVKDGKFKIICHSFGCCVALELVALLEAKGFEGRLAIIDGSPDQLHKVCEDSLSIHSESSFGISVIYTVLSLFIPIETLLEIKGKLMAISKFDEQIDVVMGYAPKDMRESKEYLTSLIISVYKKIKFILAYKPSFAKLRSSVKLYKPKIELVKNLPDDYHLSKYFERPLDVAQFHGNHSTILNNEDFIKDVCCFINE</sequence>
<dbReference type="EC" id="3.1.2.14" evidence="1"/>
<feature type="region of interest" description="C-terminal hotdog fold" evidence="6">
    <location>
        <begin position="884"/>
        <end position="1066"/>
    </location>
</feature>
<evidence type="ECO:0000259" key="9">
    <source>
        <dbReference type="PROSITE" id="PS52004"/>
    </source>
</evidence>
<dbReference type="Gene3D" id="3.30.70.3290">
    <property type="match status" value="2"/>
</dbReference>
<dbReference type="InterPro" id="IPR049391">
    <property type="entry name" value="FAS_pseudo-KR"/>
</dbReference>
<dbReference type="CDD" id="cd08954">
    <property type="entry name" value="KR_1_FAS_SDR_x"/>
    <property type="match status" value="1"/>
</dbReference>
<dbReference type="Pfam" id="PF08659">
    <property type="entry name" value="KR"/>
    <property type="match status" value="1"/>
</dbReference>
<dbReference type="InterPro" id="IPR016039">
    <property type="entry name" value="Thiolase-like"/>
</dbReference>
<reference evidence="12" key="1">
    <citation type="submission" date="2025-08" db="UniProtKB">
        <authorList>
            <consortium name="RefSeq"/>
        </authorList>
    </citation>
    <scope>IDENTIFICATION</scope>
    <source>
        <tissue evidence="12">Whole Larva</tissue>
    </source>
</reference>
<dbReference type="PROSITE" id="PS52019">
    <property type="entry name" value="PKS_MFAS_DH"/>
    <property type="match status" value="1"/>
</dbReference>
<evidence type="ECO:0000259" key="8">
    <source>
        <dbReference type="PROSITE" id="PS50075"/>
    </source>
</evidence>
<keyword evidence="4" id="KW-0808">Transferase</keyword>
<dbReference type="Gene3D" id="1.10.1200.10">
    <property type="entry name" value="ACP-like"/>
    <property type="match status" value="1"/>
</dbReference>
<dbReference type="PROSITE" id="PS52004">
    <property type="entry name" value="KS3_2"/>
    <property type="match status" value="1"/>
</dbReference>
<dbReference type="InterPro" id="IPR014031">
    <property type="entry name" value="Ketoacyl_synth_C"/>
</dbReference>
<dbReference type="SUPFAM" id="SSF47336">
    <property type="entry name" value="ACP-like"/>
    <property type="match status" value="1"/>
</dbReference>
<evidence type="ECO:0000256" key="3">
    <source>
        <dbReference type="ARBA" id="ARBA00022553"/>
    </source>
</evidence>
<dbReference type="SUPFAM" id="SSF53901">
    <property type="entry name" value="Thiolase-like"/>
    <property type="match status" value="1"/>
</dbReference>
<dbReference type="Gene3D" id="3.90.180.10">
    <property type="entry name" value="Medium-chain alcohol dehydrogenases, catalytic domain"/>
    <property type="match status" value="1"/>
</dbReference>
<feature type="active site" description="Proton acceptor; for dehydratase activity" evidence="6">
    <location>
        <position position="783"/>
    </location>
</feature>
<dbReference type="SUPFAM" id="SSF53474">
    <property type="entry name" value="alpha/beta-Hydrolases"/>
    <property type="match status" value="1"/>
</dbReference>
<name>A0ABM1NDL2_NICVS</name>
<gene>
    <name evidence="12" type="primary">LOC108568351</name>
</gene>
<dbReference type="InterPro" id="IPR020841">
    <property type="entry name" value="PKS_Beta-ketoAc_synthase_dom"/>
</dbReference>
<evidence type="ECO:0000256" key="2">
    <source>
        <dbReference type="ARBA" id="ARBA00022450"/>
    </source>
</evidence>
<dbReference type="GeneID" id="108568351"/>
<dbReference type="SUPFAM" id="SSF50129">
    <property type="entry name" value="GroES-like"/>
    <property type="match status" value="1"/>
</dbReference>
<evidence type="ECO:0000259" key="10">
    <source>
        <dbReference type="PROSITE" id="PS52019"/>
    </source>
</evidence>
<evidence type="ECO:0000256" key="5">
    <source>
        <dbReference type="ARBA" id="ARBA00023268"/>
    </source>
</evidence>
<dbReference type="SMART" id="SM00825">
    <property type="entry name" value="PKS_KS"/>
    <property type="match status" value="1"/>
</dbReference>
<dbReference type="InterPro" id="IPR014030">
    <property type="entry name" value="Ketoacyl_synth_N"/>
</dbReference>
<feature type="region of interest" description="Disordered" evidence="7">
    <location>
        <begin position="1"/>
        <end position="36"/>
    </location>
</feature>
<dbReference type="InterPro" id="IPR029058">
    <property type="entry name" value="AB_hydrolase_fold"/>
</dbReference>
<feature type="compositionally biased region" description="Polar residues" evidence="7">
    <location>
        <begin position="1"/>
        <end position="17"/>
    </location>
</feature>
<dbReference type="Gene3D" id="3.40.50.1820">
    <property type="entry name" value="alpha/beta hydrolase"/>
    <property type="match status" value="1"/>
</dbReference>
<feature type="region of interest" description="N-terminal hotdog fold" evidence="6">
    <location>
        <begin position="748"/>
        <end position="865"/>
    </location>
</feature>
<dbReference type="Proteomes" id="UP000695000">
    <property type="component" value="Unplaced"/>
</dbReference>
<dbReference type="InterPro" id="IPR013968">
    <property type="entry name" value="PKS_KR"/>
</dbReference>
<dbReference type="SMART" id="SM00829">
    <property type="entry name" value="PKS_ER"/>
    <property type="match status" value="1"/>
</dbReference>
<protein>
    <recommendedName>
        <fullName evidence="1">oleoyl-[acyl-carrier-protein] hydrolase</fullName>
        <ecNumber evidence="1">3.1.2.14</ecNumber>
    </recommendedName>
</protein>
<dbReference type="Pfam" id="PF00109">
    <property type="entry name" value="ketoacyl-synt"/>
    <property type="match status" value="1"/>
</dbReference>
<evidence type="ECO:0000256" key="1">
    <source>
        <dbReference type="ARBA" id="ARBA00012480"/>
    </source>
</evidence>
<dbReference type="InterPro" id="IPR050091">
    <property type="entry name" value="PKS_NRPS_Biosynth_Enz"/>
</dbReference>
<dbReference type="InterPro" id="IPR042104">
    <property type="entry name" value="PKS_dehydratase_sf"/>
</dbReference>
<accession>A0ABM1NDL2</accession>
<keyword evidence="5" id="KW-0511">Multifunctional enzyme</keyword>
<dbReference type="Pfam" id="PF00550">
    <property type="entry name" value="PP-binding"/>
    <property type="match status" value="1"/>
</dbReference>
<dbReference type="Pfam" id="PF21149">
    <property type="entry name" value="FAS_pseudo-KR"/>
    <property type="match status" value="1"/>
</dbReference>
<dbReference type="InterPro" id="IPR020806">
    <property type="entry name" value="PKS_PP-bd"/>
</dbReference>
<dbReference type="PANTHER" id="PTHR43775:SF23">
    <property type="entry name" value="FATTY ACID SYNTHASE 3"/>
    <property type="match status" value="1"/>
</dbReference>
<feature type="domain" description="Ketosynthase family 3 (KS3)" evidence="9">
    <location>
        <begin position="38"/>
        <end position="445"/>
    </location>
</feature>
<dbReference type="InterPro" id="IPR057326">
    <property type="entry name" value="KR_dom"/>
</dbReference>
<dbReference type="Pfam" id="PF13602">
    <property type="entry name" value="ADH_zinc_N_2"/>
    <property type="match status" value="1"/>
</dbReference>
<dbReference type="InterPro" id="IPR036291">
    <property type="entry name" value="NAD(P)-bd_dom_sf"/>
</dbReference>
<feature type="domain" description="PKS/mFAS DH" evidence="10">
    <location>
        <begin position="748"/>
        <end position="1066"/>
    </location>
</feature>
<dbReference type="PROSITE" id="PS00606">
    <property type="entry name" value="KS3_1"/>
    <property type="match status" value="1"/>
</dbReference>
<dbReference type="InterPro" id="IPR009081">
    <property type="entry name" value="PP-bd_ACP"/>
</dbReference>
<feature type="active site" description="Proton donor; for dehydratase activity" evidence="6">
    <location>
        <position position="953"/>
    </location>
</feature>
<feature type="domain" description="Carrier" evidence="8">
    <location>
        <begin position="1839"/>
        <end position="1916"/>
    </location>
</feature>
<proteinExistence type="predicted"/>